<feature type="coiled-coil region" evidence="1">
    <location>
        <begin position="177"/>
        <end position="241"/>
    </location>
</feature>
<proteinExistence type="predicted"/>
<dbReference type="PROSITE" id="PS51257">
    <property type="entry name" value="PROKAR_LIPOPROTEIN"/>
    <property type="match status" value="1"/>
</dbReference>
<dbReference type="Pfam" id="PF14257">
    <property type="entry name" value="DUF4349"/>
    <property type="match status" value="1"/>
</dbReference>
<evidence type="ECO:0000256" key="2">
    <source>
        <dbReference type="SAM" id="Phobius"/>
    </source>
</evidence>
<evidence type="ECO:0000256" key="1">
    <source>
        <dbReference type="SAM" id="Coils"/>
    </source>
</evidence>
<feature type="domain" description="DUF4349" evidence="3">
    <location>
        <begin position="98"/>
        <end position="312"/>
    </location>
</feature>
<reference evidence="4 5" key="1">
    <citation type="submission" date="2018-01" db="EMBL/GenBank/DDBJ databases">
        <title>Metagenomic assembled genomes from two thermal pools in the Uzon Caldera, Kamchatka, Russia.</title>
        <authorList>
            <person name="Wilkins L."/>
            <person name="Ettinger C."/>
        </authorList>
    </citation>
    <scope>NUCLEOTIDE SEQUENCE [LARGE SCALE GENOMIC DNA]</scope>
    <source>
        <strain evidence="4">ZAV-02</strain>
    </source>
</reference>
<name>A0A2J6WV76_9CHLR</name>
<protein>
    <submittedName>
        <fullName evidence="4">DUF4349 domain-containing protein</fullName>
    </submittedName>
</protein>
<keyword evidence="2" id="KW-1133">Transmembrane helix</keyword>
<evidence type="ECO:0000313" key="4">
    <source>
        <dbReference type="EMBL" id="PMP74829.1"/>
    </source>
</evidence>
<dbReference type="AlphaFoldDB" id="A0A2J6WV76"/>
<comment type="caution">
    <text evidence="4">The sequence shown here is derived from an EMBL/GenBank/DDBJ whole genome shotgun (WGS) entry which is preliminary data.</text>
</comment>
<organism evidence="4 5">
    <name type="scientific">Chloroflexus aggregans</name>
    <dbReference type="NCBI Taxonomy" id="152260"/>
    <lineage>
        <taxon>Bacteria</taxon>
        <taxon>Bacillati</taxon>
        <taxon>Chloroflexota</taxon>
        <taxon>Chloroflexia</taxon>
        <taxon>Chloroflexales</taxon>
        <taxon>Chloroflexineae</taxon>
        <taxon>Chloroflexaceae</taxon>
        <taxon>Chloroflexus</taxon>
    </lineage>
</organism>
<evidence type="ECO:0000259" key="3">
    <source>
        <dbReference type="Pfam" id="PF14257"/>
    </source>
</evidence>
<keyword evidence="1" id="KW-0175">Coiled coil</keyword>
<keyword evidence="2" id="KW-0472">Membrane</keyword>
<dbReference type="Proteomes" id="UP000243376">
    <property type="component" value="Unassembled WGS sequence"/>
</dbReference>
<dbReference type="EMBL" id="PNIQ01000975">
    <property type="protein sequence ID" value="PMP74829.1"/>
    <property type="molecule type" value="Genomic_DNA"/>
</dbReference>
<feature type="transmembrane region" description="Helical" evidence="2">
    <location>
        <begin position="287"/>
        <end position="312"/>
    </location>
</feature>
<sequence length="343" mass="38161">MVRLFTVVVTAMLLLVGCSPEPPRKADFNGNTQRTSEEVVSAQAGRVAPAMAGVPAGEATSAVAGMPVGEAGSIVADSTSGERDNPTGETNPLLYASRMVILNATLDIRVESVDQAEDRVRDIADRLGGYILHVRAQGREQTRESYITFRVPFENFERALTEIEGLAKEIVSRTVDGEDVTEQYVDLQSRLRNLEATHDRIKALLATAQNLEDTLLLYQRLAEIQGQIEQIKGRMRYLEQNTNFSTISVIMRPVPVVEEKPEPTPTWDPWKIVIEQFGLLRAFGESILTIVLILAIWSPVWIIPVGLLIWLWRRWHPALYGAHQGKGISSRQPITTPVTPEEK</sequence>
<dbReference type="SUPFAM" id="SSF46966">
    <property type="entry name" value="Spectrin repeat"/>
    <property type="match status" value="1"/>
</dbReference>
<keyword evidence="2" id="KW-0812">Transmembrane</keyword>
<evidence type="ECO:0000313" key="5">
    <source>
        <dbReference type="Proteomes" id="UP000243376"/>
    </source>
</evidence>
<gene>
    <name evidence="4" type="ORF">C0184_14605</name>
</gene>
<dbReference type="InterPro" id="IPR025645">
    <property type="entry name" value="DUF4349"/>
</dbReference>
<accession>A0A2J6WV76</accession>